<feature type="non-terminal residue" evidence="1">
    <location>
        <position position="1"/>
    </location>
</feature>
<proteinExistence type="predicted"/>
<reference evidence="1" key="1">
    <citation type="submission" date="2018-06" db="EMBL/GenBank/DDBJ databases">
        <authorList>
            <person name="Ashton P.M."/>
            <person name="Dallman T."/>
            <person name="Nair S."/>
            <person name="De Pinna E."/>
            <person name="Peters T."/>
            <person name="Grant K."/>
        </authorList>
    </citation>
    <scope>NUCLEOTIDE SEQUENCE [LARGE SCALE GENOMIC DNA]</scope>
    <source>
        <strain evidence="1">449454</strain>
    </source>
</reference>
<accession>A0A5U8JJ62</accession>
<dbReference type="EMBL" id="AAGTPA010000148">
    <property type="protein sequence ID" value="EBR8436830.1"/>
    <property type="molecule type" value="Genomic_DNA"/>
</dbReference>
<name>A0A5U8JJ62_SALET</name>
<comment type="caution">
    <text evidence="1">The sequence shown here is derived from an EMBL/GenBank/DDBJ whole genome shotgun (WGS) entry which is preliminary data.</text>
</comment>
<evidence type="ECO:0000313" key="1">
    <source>
        <dbReference type="EMBL" id="EBR8436830.1"/>
    </source>
</evidence>
<organism evidence="1">
    <name type="scientific">Salmonella enterica subsp. enterica serovar Panama</name>
    <dbReference type="NCBI Taxonomy" id="29472"/>
    <lineage>
        <taxon>Bacteria</taxon>
        <taxon>Pseudomonadati</taxon>
        <taxon>Pseudomonadota</taxon>
        <taxon>Gammaproteobacteria</taxon>
        <taxon>Enterobacterales</taxon>
        <taxon>Enterobacteriaceae</taxon>
        <taxon>Salmonella</taxon>
    </lineage>
</organism>
<protein>
    <submittedName>
        <fullName evidence="1">Uncharacterized protein</fullName>
    </submittedName>
</protein>
<gene>
    <name evidence="1" type="ORF">DOI44_28635</name>
</gene>
<sequence length="77" mass="8210">PPVAIPVRDESSVPAPVPQSAPPRVILVSQVAGISRVGVSVNGQLRFVGRNETFPANGKQYRLVPAKNNLLAVREVK</sequence>
<dbReference type="AlphaFoldDB" id="A0A5U8JJ62"/>
<dbReference type="Proteomes" id="UP000839597">
    <property type="component" value="Unassembled WGS sequence"/>
</dbReference>